<feature type="domain" description="SGNH hydrolase-type esterase" evidence="1">
    <location>
        <begin position="47"/>
        <end position="209"/>
    </location>
</feature>
<dbReference type="PANTHER" id="PTHR34407">
    <property type="entry name" value="EXPRESSED PROTEIN"/>
    <property type="match status" value="1"/>
</dbReference>
<evidence type="ECO:0000313" key="2">
    <source>
        <dbReference type="EMBL" id="MFC5470649.1"/>
    </source>
</evidence>
<dbReference type="InterPro" id="IPR036514">
    <property type="entry name" value="SGNH_hydro_sf"/>
</dbReference>
<dbReference type="EMBL" id="JBHSMH010000070">
    <property type="protein sequence ID" value="MFC5470649.1"/>
    <property type="molecule type" value="Genomic_DNA"/>
</dbReference>
<accession>A0ABW0LXX0</accession>
<dbReference type="RefSeq" id="WP_209751535.1">
    <property type="nucleotide sequence ID" value="NZ_JBHSMH010000070.1"/>
</dbReference>
<reference evidence="3" key="1">
    <citation type="journal article" date="2019" name="Int. J. Syst. Evol. Microbiol.">
        <title>The Global Catalogue of Microorganisms (GCM) 10K type strain sequencing project: providing services to taxonomists for standard genome sequencing and annotation.</title>
        <authorList>
            <consortium name="The Broad Institute Genomics Platform"/>
            <consortium name="The Broad Institute Genome Sequencing Center for Infectious Disease"/>
            <person name="Wu L."/>
            <person name="Ma J."/>
        </authorList>
    </citation>
    <scope>NUCLEOTIDE SEQUENCE [LARGE SCALE GENOMIC DNA]</scope>
    <source>
        <strain evidence="3">CCUG 57113</strain>
    </source>
</reference>
<evidence type="ECO:0000313" key="3">
    <source>
        <dbReference type="Proteomes" id="UP001596105"/>
    </source>
</evidence>
<dbReference type="Proteomes" id="UP001596105">
    <property type="component" value="Unassembled WGS sequence"/>
</dbReference>
<sequence length="370" mass="41318">MGAATSEKDANRMNMVERSLIGTGNNNRVKKAIEKARQGREVTIVYLGGSITEGHSAGPERNYARLSCDCFSRAYGTGHNVKFVNAGMSGTNSLLGLIRVERDVLQYEPDIVFVEFAVNDSRDTTSMKAFESLLARLFGSETHPAVVLLFTVMETGYSAQNEMEQIGERFDIPMISVKDAVMMEIQAGKMTWQDYSNDSTHPDLNGHELIAEFIKYYYATVDREEEDAESRLPQSFVYGDEFRGMKMLDAVDAPVLSLGGFEKANTISQFPNGWTHRADASDESYVLELDCKNLFIVYKESQEPRTGAIDLRVDGELALTADGYMSSGWNNPVTKMVLNKESANRRKVDIRMAEGSKHKEFSILAFGYCL</sequence>
<proteinExistence type="predicted"/>
<gene>
    <name evidence="2" type="ORF">ACFPPD_18305</name>
</gene>
<evidence type="ECO:0000259" key="1">
    <source>
        <dbReference type="Pfam" id="PF13472"/>
    </source>
</evidence>
<keyword evidence="2" id="KW-0378">Hydrolase</keyword>
<dbReference type="Pfam" id="PF13472">
    <property type="entry name" value="Lipase_GDSL_2"/>
    <property type="match status" value="1"/>
</dbReference>
<dbReference type="SUPFAM" id="SSF52266">
    <property type="entry name" value="SGNH hydrolase"/>
    <property type="match status" value="1"/>
</dbReference>
<dbReference type="Gene3D" id="3.40.50.1110">
    <property type="entry name" value="SGNH hydrolase"/>
    <property type="match status" value="1"/>
</dbReference>
<organism evidence="2 3">
    <name type="scientific">Cohnella suwonensis</name>
    <dbReference type="NCBI Taxonomy" id="696072"/>
    <lineage>
        <taxon>Bacteria</taxon>
        <taxon>Bacillati</taxon>
        <taxon>Bacillota</taxon>
        <taxon>Bacilli</taxon>
        <taxon>Bacillales</taxon>
        <taxon>Paenibacillaceae</taxon>
        <taxon>Cohnella</taxon>
    </lineage>
</organism>
<dbReference type="InterPro" id="IPR013830">
    <property type="entry name" value="SGNH_hydro"/>
</dbReference>
<keyword evidence="3" id="KW-1185">Reference proteome</keyword>
<comment type="caution">
    <text evidence="2">The sequence shown here is derived from an EMBL/GenBank/DDBJ whole genome shotgun (WGS) entry which is preliminary data.</text>
</comment>
<dbReference type="GO" id="GO:0016787">
    <property type="term" value="F:hydrolase activity"/>
    <property type="evidence" value="ECO:0007669"/>
    <property type="project" value="UniProtKB-KW"/>
</dbReference>
<dbReference type="PANTHER" id="PTHR34407:SF1">
    <property type="entry name" value="SGNH HYDROLASE-TYPE ESTERASE DOMAIN-CONTAINING PROTEIN"/>
    <property type="match status" value="1"/>
</dbReference>
<protein>
    <submittedName>
        <fullName evidence="2">SGNH/GDSL hydrolase family protein</fullName>
    </submittedName>
</protein>
<dbReference type="CDD" id="cd00229">
    <property type="entry name" value="SGNH_hydrolase"/>
    <property type="match status" value="1"/>
</dbReference>
<name>A0ABW0LXX0_9BACL</name>